<evidence type="ECO:0000256" key="1">
    <source>
        <dbReference type="SAM" id="Phobius"/>
    </source>
</evidence>
<keyword evidence="1" id="KW-1133">Transmembrane helix</keyword>
<dbReference type="AlphaFoldDB" id="A0A3S0L1K0"/>
<accession>A0A3S0L1K0</accession>
<comment type="caution">
    <text evidence="2">The sequence shown here is derived from an EMBL/GenBank/DDBJ whole genome shotgun (WGS) entry which is preliminary data.</text>
</comment>
<feature type="transmembrane region" description="Helical" evidence="1">
    <location>
        <begin position="131"/>
        <end position="151"/>
    </location>
</feature>
<reference evidence="2 3" key="1">
    <citation type="submission" date="2018-12" db="EMBL/GenBank/DDBJ databases">
        <authorList>
            <person name="Lunina O.N."/>
            <person name="Grouzdev D.S."/>
            <person name="Gorlenko V.M."/>
            <person name="Savvichev A.S."/>
        </authorList>
    </citation>
    <scope>NUCLEOTIDE SEQUENCE [LARGE SCALE GENOMIC DNA]</scope>
    <source>
        <strain evidence="2 3">BrKhr-17</strain>
    </source>
</reference>
<dbReference type="RefSeq" id="WP_126384618.1">
    <property type="nucleotide sequence ID" value="NZ_RXYK01000008.1"/>
</dbReference>
<name>A0A3S0L1K0_CHLPH</name>
<keyword evidence="1" id="KW-0812">Transmembrane</keyword>
<proteinExistence type="predicted"/>
<feature type="transmembrane region" description="Helical" evidence="1">
    <location>
        <begin position="64"/>
        <end position="87"/>
    </location>
</feature>
<organism evidence="2 3">
    <name type="scientific">Chlorobium phaeovibrioides</name>
    <dbReference type="NCBI Taxonomy" id="1094"/>
    <lineage>
        <taxon>Bacteria</taxon>
        <taxon>Pseudomonadati</taxon>
        <taxon>Chlorobiota</taxon>
        <taxon>Chlorobiia</taxon>
        <taxon>Chlorobiales</taxon>
        <taxon>Chlorobiaceae</taxon>
        <taxon>Chlorobium/Pelodictyon group</taxon>
        <taxon>Chlorobium</taxon>
    </lineage>
</organism>
<protein>
    <submittedName>
        <fullName evidence="2">Uncharacterized protein</fullName>
    </submittedName>
</protein>
<evidence type="ECO:0000313" key="3">
    <source>
        <dbReference type="Proteomes" id="UP000279908"/>
    </source>
</evidence>
<dbReference type="Proteomes" id="UP000279908">
    <property type="component" value="Unassembled WGS sequence"/>
</dbReference>
<dbReference type="EMBL" id="RXYK01000008">
    <property type="protein sequence ID" value="RTY37785.1"/>
    <property type="molecule type" value="Genomic_DNA"/>
</dbReference>
<sequence>MRDHWIIAPRLAITLWCIWQARDLLAAWEHSGYDQYGWIALLVWCLPVFMSGTSALLGAGARQYGIAMLTAALLLALLGQAGSLHMLQHAGLALALASRIPFSPHQLLWLLSSISWMPAFGWIGSRLFFGHILPARLLLALTAAGWLAAVLRSRRMERR</sequence>
<keyword evidence="1" id="KW-0472">Membrane</keyword>
<feature type="transmembrane region" description="Helical" evidence="1">
    <location>
        <begin position="37"/>
        <end position="58"/>
    </location>
</feature>
<evidence type="ECO:0000313" key="2">
    <source>
        <dbReference type="EMBL" id="RTY37785.1"/>
    </source>
</evidence>
<gene>
    <name evidence="2" type="ORF">EKD02_06575</name>
</gene>